<feature type="compositionally biased region" description="Basic and acidic residues" evidence="1">
    <location>
        <begin position="1"/>
        <end position="21"/>
    </location>
</feature>
<name>A0A9P7VFD3_9AGAR</name>
<reference evidence="2" key="1">
    <citation type="submission" date="2020-11" db="EMBL/GenBank/DDBJ databases">
        <title>Adaptations for nitrogen fixation in a non-lichenized fungal sporocarp promotes dispersal by wood-feeding termites.</title>
        <authorList>
            <consortium name="DOE Joint Genome Institute"/>
            <person name="Koch R.A."/>
            <person name="Yoon G."/>
            <person name="Arayal U."/>
            <person name="Lail K."/>
            <person name="Amirebrahimi M."/>
            <person name="Labutti K."/>
            <person name="Lipzen A."/>
            <person name="Riley R."/>
            <person name="Barry K."/>
            <person name="Henrissat B."/>
            <person name="Grigoriev I.V."/>
            <person name="Herr J.R."/>
            <person name="Aime M.C."/>
        </authorList>
    </citation>
    <scope>NUCLEOTIDE SEQUENCE</scope>
    <source>
        <strain evidence="2">MCA 3950</strain>
    </source>
</reference>
<dbReference type="RefSeq" id="XP_043033057.1">
    <property type="nucleotide sequence ID" value="XM_043178111.1"/>
</dbReference>
<proteinExistence type="predicted"/>
<dbReference type="GeneID" id="66100398"/>
<dbReference type="AlphaFoldDB" id="A0A9P7VFD3"/>
<evidence type="ECO:0000313" key="2">
    <source>
        <dbReference type="EMBL" id="KAG7439557.1"/>
    </source>
</evidence>
<gene>
    <name evidence="2" type="ORF">BT62DRAFT_1013781</name>
</gene>
<protein>
    <submittedName>
        <fullName evidence="2">Uncharacterized protein</fullName>
    </submittedName>
</protein>
<organism evidence="2 3">
    <name type="scientific">Guyanagaster necrorhizus</name>
    <dbReference type="NCBI Taxonomy" id="856835"/>
    <lineage>
        <taxon>Eukaryota</taxon>
        <taxon>Fungi</taxon>
        <taxon>Dikarya</taxon>
        <taxon>Basidiomycota</taxon>
        <taxon>Agaricomycotina</taxon>
        <taxon>Agaricomycetes</taxon>
        <taxon>Agaricomycetidae</taxon>
        <taxon>Agaricales</taxon>
        <taxon>Marasmiineae</taxon>
        <taxon>Physalacriaceae</taxon>
        <taxon>Guyanagaster</taxon>
    </lineage>
</organism>
<accession>A0A9P7VFD3</accession>
<dbReference type="EMBL" id="MU250590">
    <property type="protein sequence ID" value="KAG7439557.1"/>
    <property type="molecule type" value="Genomic_DNA"/>
</dbReference>
<comment type="caution">
    <text evidence="2">The sequence shown here is derived from an EMBL/GenBank/DDBJ whole genome shotgun (WGS) entry which is preliminary data.</text>
</comment>
<keyword evidence="3" id="KW-1185">Reference proteome</keyword>
<evidence type="ECO:0000313" key="3">
    <source>
        <dbReference type="Proteomes" id="UP000812287"/>
    </source>
</evidence>
<feature type="region of interest" description="Disordered" evidence="1">
    <location>
        <begin position="1"/>
        <end position="32"/>
    </location>
</feature>
<dbReference type="Proteomes" id="UP000812287">
    <property type="component" value="Unassembled WGS sequence"/>
</dbReference>
<evidence type="ECO:0000256" key="1">
    <source>
        <dbReference type="SAM" id="MobiDB-lite"/>
    </source>
</evidence>
<sequence length="163" mass="18674">MGSERVKRREGKPSDNKRHSETQSPKEWGQYEEHDVYKGAFHKFFDRDTHTHGGKKKVDHSNSSLPVIKNHGWRIEREYEPPVNYTRGSSKTVGRKIVLGISMAPPKGSAVIRFSYSNFLSLPVEATAETLSIMRKSSLSQAAVFMPHCAFLHRRIMNEKGRY</sequence>